<dbReference type="SUPFAM" id="SSF53448">
    <property type="entry name" value="Nucleotide-diphospho-sugar transferases"/>
    <property type="match status" value="1"/>
</dbReference>
<dbReference type="Proteomes" id="UP000636755">
    <property type="component" value="Unassembled WGS sequence"/>
</dbReference>
<dbReference type="GO" id="GO:0050518">
    <property type="term" value="F:2-C-methyl-D-erythritol 4-phosphate cytidylyltransferase activity"/>
    <property type="evidence" value="ECO:0007669"/>
    <property type="project" value="UniProtKB-EC"/>
</dbReference>
<dbReference type="RefSeq" id="WP_186934865.1">
    <property type="nucleotide sequence ID" value="NZ_JACOPS010000001.1"/>
</dbReference>
<dbReference type="EMBL" id="JACOPS010000001">
    <property type="protein sequence ID" value="MBC5727595.1"/>
    <property type="molecule type" value="Genomic_DNA"/>
</dbReference>
<evidence type="ECO:0000256" key="3">
    <source>
        <dbReference type="ARBA" id="ARBA00023229"/>
    </source>
</evidence>
<feature type="site" description="Transition state stabilizer" evidence="4">
    <location>
        <position position="24"/>
    </location>
</feature>
<dbReference type="InterPro" id="IPR034683">
    <property type="entry name" value="IspD/TarI"/>
</dbReference>
<keyword evidence="2 4" id="KW-0548">Nucleotidyltransferase</keyword>
<comment type="pathway">
    <text evidence="4">Isoprenoid biosynthesis; isopentenyl diphosphate biosynthesis via DXP pathway; isopentenyl diphosphate from 1-deoxy-D-xylulose 5-phosphate: step 2/6.</text>
</comment>
<feature type="site" description="Transition state stabilizer" evidence="4">
    <location>
        <position position="17"/>
    </location>
</feature>
<keyword evidence="3 4" id="KW-0414">Isoprene biosynthesis</keyword>
<sequence>MSAYVSAVIVAAGGSVRMGIADSKQFIPLLDKPAIEYTLKAFQKCYLIKEIVIVCREQDVDRINELVNQNGFTKVSKVVLGGSSRSASVRNGIKAANEKAKYFAIHDGARPLITVDEIERVVEAAFETGAATLGTSVTDTIKIVDGFNKIESTPLRSQLRAVQTPQVFERDLYMFALENAGENSLEFTDDCALIENMGGEVLVVKGSEENIKLTTPVDVILAESILKNRIKNGNF</sequence>
<comment type="function">
    <text evidence="4">Catalyzes the formation of 4-diphosphocytidyl-2-C-methyl-D-erythritol from CTP and 2-C-methyl-D-erythritol 4-phosphate (MEP).</text>
</comment>
<comment type="caution">
    <text evidence="5">The sequence shown here is derived from an EMBL/GenBank/DDBJ whole genome shotgun (WGS) entry which is preliminary data.</text>
</comment>
<dbReference type="NCBIfam" id="TIGR00453">
    <property type="entry name" value="ispD"/>
    <property type="match status" value="1"/>
</dbReference>
<keyword evidence="1 4" id="KW-0808">Transferase</keyword>
<feature type="site" description="Positions MEP for the nucleophilic attack" evidence="4">
    <location>
        <position position="156"/>
    </location>
</feature>
<proteinExistence type="inferred from homology"/>
<dbReference type="PANTHER" id="PTHR32125">
    <property type="entry name" value="2-C-METHYL-D-ERYTHRITOL 4-PHOSPHATE CYTIDYLYLTRANSFERASE, CHLOROPLASTIC"/>
    <property type="match status" value="1"/>
</dbReference>
<evidence type="ECO:0000256" key="1">
    <source>
        <dbReference type="ARBA" id="ARBA00022679"/>
    </source>
</evidence>
<comment type="catalytic activity">
    <reaction evidence="4">
        <text>2-C-methyl-D-erythritol 4-phosphate + CTP + H(+) = 4-CDP-2-C-methyl-D-erythritol + diphosphate</text>
        <dbReference type="Rhea" id="RHEA:13429"/>
        <dbReference type="ChEBI" id="CHEBI:15378"/>
        <dbReference type="ChEBI" id="CHEBI:33019"/>
        <dbReference type="ChEBI" id="CHEBI:37563"/>
        <dbReference type="ChEBI" id="CHEBI:57823"/>
        <dbReference type="ChEBI" id="CHEBI:58262"/>
        <dbReference type="EC" id="2.7.7.60"/>
    </reaction>
</comment>
<dbReference type="Gene3D" id="3.90.550.10">
    <property type="entry name" value="Spore Coat Polysaccharide Biosynthesis Protein SpsA, Chain A"/>
    <property type="match status" value="1"/>
</dbReference>
<name>A0ABR7HJE2_9FIRM</name>
<keyword evidence="6" id="KW-1185">Reference proteome</keyword>
<evidence type="ECO:0000256" key="4">
    <source>
        <dbReference type="HAMAP-Rule" id="MF_00108"/>
    </source>
</evidence>
<evidence type="ECO:0000313" key="6">
    <source>
        <dbReference type="Proteomes" id="UP000636755"/>
    </source>
</evidence>
<dbReference type="InterPro" id="IPR029044">
    <property type="entry name" value="Nucleotide-diphossugar_trans"/>
</dbReference>
<feature type="site" description="Positions MEP for the nucleophilic attack" evidence="4">
    <location>
        <position position="212"/>
    </location>
</feature>
<protein>
    <recommendedName>
        <fullName evidence="4">2-C-methyl-D-erythritol 4-phosphate cytidylyltransferase</fullName>
        <ecNumber evidence="4">2.7.7.60</ecNumber>
    </recommendedName>
    <alternativeName>
        <fullName evidence="4">4-diphosphocytidyl-2C-methyl-D-erythritol synthase</fullName>
    </alternativeName>
    <alternativeName>
        <fullName evidence="4">MEP cytidylyltransferase</fullName>
        <shortName evidence="4">MCT</shortName>
    </alternativeName>
</protein>
<reference evidence="5 6" key="1">
    <citation type="submission" date="2020-08" db="EMBL/GenBank/DDBJ databases">
        <title>Genome public.</title>
        <authorList>
            <person name="Liu C."/>
            <person name="Sun Q."/>
        </authorList>
    </citation>
    <scope>NUCLEOTIDE SEQUENCE [LARGE SCALE GENOMIC DNA]</scope>
    <source>
        <strain evidence="5 6">NSJ-71</strain>
    </source>
</reference>
<dbReference type="InterPro" id="IPR001228">
    <property type="entry name" value="IspD"/>
</dbReference>
<evidence type="ECO:0000313" key="5">
    <source>
        <dbReference type="EMBL" id="MBC5727595.1"/>
    </source>
</evidence>
<organism evidence="5 6">
    <name type="scientific">Ruminococcus intestinalis</name>
    <dbReference type="NCBI Taxonomy" id="2763066"/>
    <lineage>
        <taxon>Bacteria</taxon>
        <taxon>Bacillati</taxon>
        <taxon>Bacillota</taxon>
        <taxon>Clostridia</taxon>
        <taxon>Eubacteriales</taxon>
        <taxon>Oscillospiraceae</taxon>
        <taxon>Ruminococcus</taxon>
    </lineage>
</organism>
<dbReference type="EC" id="2.7.7.60" evidence="4"/>
<comment type="similarity">
    <text evidence="4">Belongs to the IspD/TarI cytidylyltransferase family. IspD subfamily.</text>
</comment>
<dbReference type="HAMAP" id="MF_00108">
    <property type="entry name" value="IspD"/>
    <property type="match status" value="1"/>
</dbReference>
<dbReference type="CDD" id="cd02516">
    <property type="entry name" value="CDP-ME_synthetase"/>
    <property type="match status" value="1"/>
</dbReference>
<evidence type="ECO:0000256" key="2">
    <source>
        <dbReference type="ARBA" id="ARBA00022695"/>
    </source>
</evidence>
<dbReference type="InterPro" id="IPR050088">
    <property type="entry name" value="IspD/TarI_cytidylyltransf_bact"/>
</dbReference>
<dbReference type="Pfam" id="PF01128">
    <property type="entry name" value="IspD"/>
    <property type="match status" value="1"/>
</dbReference>
<gene>
    <name evidence="4 5" type="primary">ispD</name>
    <name evidence="5" type="ORF">H8R91_03415</name>
</gene>
<dbReference type="PANTHER" id="PTHR32125:SF4">
    <property type="entry name" value="2-C-METHYL-D-ERYTHRITOL 4-PHOSPHATE CYTIDYLYLTRANSFERASE, CHLOROPLASTIC"/>
    <property type="match status" value="1"/>
</dbReference>
<accession>A0ABR7HJE2</accession>